<evidence type="ECO:0000256" key="4">
    <source>
        <dbReference type="ARBA" id="ARBA00022842"/>
    </source>
</evidence>
<organism evidence="7 8">
    <name type="scientific">Quercus rubra</name>
    <name type="common">Northern red oak</name>
    <name type="synonym">Quercus borealis</name>
    <dbReference type="NCBI Taxonomy" id="3512"/>
    <lineage>
        <taxon>Eukaryota</taxon>
        <taxon>Viridiplantae</taxon>
        <taxon>Streptophyta</taxon>
        <taxon>Embryophyta</taxon>
        <taxon>Tracheophyta</taxon>
        <taxon>Spermatophyta</taxon>
        <taxon>Magnoliopsida</taxon>
        <taxon>eudicotyledons</taxon>
        <taxon>Gunneridae</taxon>
        <taxon>Pentapetalae</taxon>
        <taxon>rosids</taxon>
        <taxon>fabids</taxon>
        <taxon>Fagales</taxon>
        <taxon>Fagaceae</taxon>
        <taxon>Quercus</taxon>
    </lineage>
</organism>
<keyword evidence="3" id="KW-0378">Hydrolase</keyword>
<keyword evidence="8" id="KW-1185">Reference proteome</keyword>
<reference evidence="7 8" key="1">
    <citation type="journal article" date="2023" name="G3 (Bethesda)">
        <title>A haplotype-resolved chromosome-scale genome for Quercus rubra L. provides insights into the genetics of adaptive traits for red oak species.</title>
        <authorList>
            <person name="Kapoor B."/>
            <person name="Jenkins J."/>
            <person name="Schmutz J."/>
            <person name="Zhebentyayeva T."/>
            <person name="Kuelheim C."/>
            <person name="Coggeshall M."/>
            <person name="Heim C."/>
            <person name="Lasky J.R."/>
            <person name="Leites L."/>
            <person name="Islam-Faridi N."/>
            <person name="Romero-Severson J."/>
            <person name="DeLeo V.L."/>
            <person name="Lucas S.M."/>
            <person name="Lazic D."/>
            <person name="Gailing O."/>
            <person name="Carlson J."/>
            <person name="Staton M."/>
        </authorList>
    </citation>
    <scope>NUCLEOTIDE SEQUENCE [LARGE SCALE GENOMIC DNA]</scope>
    <source>
        <strain evidence="7">Pseudo-F2</strain>
    </source>
</reference>
<comment type="cofactor">
    <cofactor evidence="5">
        <name>Mg(2+)</name>
        <dbReference type="ChEBI" id="CHEBI:18420"/>
    </cofactor>
    <cofactor evidence="5">
        <name>Mn(2+)</name>
        <dbReference type="ChEBI" id="CHEBI:29035"/>
    </cofactor>
    <text evidence="5">Probably binds two magnesium or manganese ions per subunit.</text>
</comment>
<dbReference type="GO" id="GO:0003906">
    <property type="term" value="F:DNA-(apurinic or apyrimidinic site) endonuclease activity"/>
    <property type="evidence" value="ECO:0007669"/>
    <property type="project" value="TreeGrafter"/>
</dbReference>
<evidence type="ECO:0000256" key="2">
    <source>
        <dbReference type="ARBA" id="ARBA00022723"/>
    </source>
</evidence>
<feature type="binding site" evidence="5">
    <location>
        <position position="5"/>
    </location>
    <ligand>
        <name>Mg(2+)</name>
        <dbReference type="ChEBI" id="CHEBI:18420"/>
        <label>1</label>
    </ligand>
</feature>
<evidence type="ECO:0000313" key="7">
    <source>
        <dbReference type="EMBL" id="KAK4605646.1"/>
    </source>
</evidence>
<keyword evidence="5" id="KW-0464">Manganese</keyword>
<dbReference type="Gene3D" id="3.60.10.10">
    <property type="entry name" value="Endonuclease/exonuclease/phosphatase"/>
    <property type="match status" value="1"/>
</dbReference>
<dbReference type="GO" id="GO:0008311">
    <property type="term" value="F:double-stranded DNA 3'-5' DNA exonuclease activity"/>
    <property type="evidence" value="ECO:0007669"/>
    <property type="project" value="TreeGrafter"/>
</dbReference>
<dbReference type="GO" id="GO:0008081">
    <property type="term" value="F:phosphoric diester hydrolase activity"/>
    <property type="evidence" value="ECO:0007669"/>
    <property type="project" value="TreeGrafter"/>
</dbReference>
<dbReference type="GO" id="GO:0005634">
    <property type="term" value="C:nucleus"/>
    <property type="evidence" value="ECO:0007669"/>
    <property type="project" value="TreeGrafter"/>
</dbReference>
<evidence type="ECO:0000313" key="8">
    <source>
        <dbReference type="Proteomes" id="UP001324115"/>
    </source>
</evidence>
<evidence type="ECO:0000256" key="1">
    <source>
        <dbReference type="ARBA" id="ARBA00007092"/>
    </source>
</evidence>
<feature type="domain" description="Endonuclease/exonuclease/phosphatase" evidence="6">
    <location>
        <begin position="2"/>
        <end position="79"/>
    </location>
</feature>
<accession>A0AAN7G980</accession>
<dbReference type="InterPro" id="IPR004808">
    <property type="entry name" value="AP_endonuc_1"/>
</dbReference>
<keyword evidence="2 5" id="KW-0479">Metal-binding</keyword>
<dbReference type="PANTHER" id="PTHR22748:SF19">
    <property type="entry name" value="ENDONUCLEASE_EXONUCLEASE_PHOSPHATASE DOMAIN-CONTAINING PROTEIN"/>
    <property type="match status" value="1"/>
</dbReference>
<dbReference type="GO" id="GO:0006284">
    <property type="term" value="P:base-excision repair"/>
    <property type="evidence" value="ECO:0007669"/>
    <property type="project" value="TreeGrafter"/>
</dbReference>
<evidence type="ECO:0000256" key="5">
    <source>
        <dbReference type="PIRSR" id="PIRSR604808-2"/>
    </source>
</evidence>
<sequence>MISWNVRGLNDPWKRLVVKNLLREWKCDVVCLQETKIASMNRQLVCSLWSCPYVDWAILEAGWTAGGILFMWDKRVLDKVEVMVGTFSVSVKWQGMGDRGETRLTLVMEKFSEFVKDLNLVDLPLEGGSYTWSSGSNQPTMSRIDRALVILDVKTTSQMLFKGFYPVLSQITV</sequence>
<dbReference type="AlphaFoldDB" id="A0AAN7G980"/>
<name>A0AAN7G980_QUERU</name>
<protein>
    <recommendedName>
        <fullName evidence="6">Endonuclease/exonuclease/phosphatase domain-containing protein</fullName>
    </recommendedName>
</protein>
<comment type="similarity">
    <text evidence="1">Belongs to the DNA repair enzymes AP/ExoA family.</text>
</comment>
<dbReference type="Pfam" id="PF03372">
    <property type="entry name" value="Exo_endo_phos"/>
    <property type="match status" value="1"/>
</dbReference>
<dbReference type="Proteomes" id="UP001324115">
    <property type="component" value="Unassembled WGS sequence"/>
</dbReference>
<evidence type="ECO:0000259" key="6">
    <source>
        <dbReference type="Pfam" id="PF03372"/>
    </source>
</evidence>
<dbReference type="InterPro" id="IPR005135">
    <property type="entry name" value="Endo/exonuclease/phosphatase"/>
</dbReference>
<dbReference type="PANTHER" id="PTHR22748">
    <property type="entry name" value="AP ENDONUCLEASE"/>
    <property type="match status" value="1"/>
</dbReference>
<evidence type="ECO:0000256" key="3">
    <source>
        <dbReference type="ARBA" id="ARBA00022801"/>
    </source>
</evidence>
<comment type="caution">
    <text evidence="7">The sequence shown here is derived from an EMBL/GenBank/DDBJ whole genome shotgun (WGS) entry which is preliminary data.</text>
</comment>
<dbReference type="InterPro" id="IPR036691">
    <property type="entry name" value="Endo/exonu/phosph_ase_sf"/>
</dbReference>
<dbReference type="GO" id="GO:0046872">
    <property type="term" value="F:metal ion binding"/>
    <property type="evidence" value="ECO:0007669"/>
    <property type="project" value="UniProtKB-KW"/>
</dbReference>
<keyword evidence="4 5" id="KW-0460">Magnesium</keyword>
<gene>
    <name evidence="7" type="ORF">RGQ29_000094</name>
</gene>
<proteinExistence type="inferred from homology"/>
<feature type="binding site" evidence="5">
    <location>
        <position position="34"/>
    </location>
    <ligand>
        <name>Mg(2+)</name>
        <dbReference type="ChEBI" id="CHEBI:18420"/>
        <label>1</label>
    </ligand>
</feature>
<dbReference type="SUPFAM" id="SSF56219">
    <property type="entry name" value="DNase I-like"/>
    <property type="match status" value="1"/>
</dbReference>
<dbReference type="EMBL" id="JAXUIC010000001">
    <property type="protein sequence ID" value="KAK4605646.1"/>
    <property type="molecule type" value="Genomic_DNA"/>
</dbReference>